<name>A0A382F716_9ZZZZ</name>
<organism evidence="1">
    <name type="scientific">marine metagenome</name>
    <dbReference type="NCBI Taxonomy" id="408172"/>
    <lineage>
        <taxon>unclassified sequences</taxon>
        <taxon>metagenomes</taxon>
        <taxon>ecological metagenomes</taxon>
    </lineage>
</organism>
<protein>
    <submittedName>
        <fullName evidence="1">Uncharacterized protein</fullName>
    </submittedName>
</protein>
<feature type="non-terminal residue" evidence="1">
    <location>
        <position position="111"/>
    </location>
</feature>
<reference evidence="1" key="1">
    <citation type="submission" date="2018-05" db="EMBL/GenBank/DDBJ databases">
        <authorList>
            <person name="Lanie J.A."/>
            <person name="Ng W.-L."/>
            <person name="Kazmierczak K.M."/>
            <person name="Andrzejewski T.M."/>
            <person name="Davidsen T.M."/>
            <person name="Wayne K.J."/>
            <person name="Tettelin H."/>
            <person name="Glass J.I."/>
            <person name="Rusch D."/>
            <person name="Podicherti R."/>
            <person name="Tsui H.-C.T."/>
            <person name="Winkler M.E."/>
        </authorList>
    </citation>
    <scope>NUCLEOTIDE SEQUENCE</scope>
</reference>
<accession>A0A382F716</accession>
<gene>
    <name evidence="1" type="ORF">METZ01_LOCUS210731</name>
</gene>
<sequence>MKLLRSLTCLIITLQFAMAQFVNVQGVIRDNDSYSIPDGEYTITFKLYSTEGGGSSSWEEEQTLTVTNGVYGAALGTAEPLTSLDWETQLWLEIASINGASFSTSEALSPR</sequence>
<evidence type="ECO:0000313" key="1">
    <source>
        <dbReference type="EMBL" id="SVB57877.1"/>
    </source>
</evidence>
<dbReference type="EMBL" id="UINC01047952">
    <property type="protein sequence ID" value="SVB57877.1"/>
    <property type="molecule type" value="Genomic_DNA"/>
</dbReference>
<proteinExistence type="predicted"/>
<dbReference type="AlphaFoldDB" id="A0A382F716"/>